<dbReference type="EMBL" id="JANEYG010000010">
    <property type="protein sequence ID" value="KAJ8921365.1"/>
    <property type="molecule type" value="Genomic_DNA"/>
</dbReference>
<evidence type="ECO:0000313" key="1">
    <source>
        <dbReference type="EMBL" id="KAJ8921365.1"/>
    </source>
</evidence>
<gene>
    <name evidence="1" type="ORF">NQ315_002980</name>
</gene>
<dbReference type="AlphaFoldDB" id="A0AAV8W5U0"/>
<organism evidence="1 2">
    <name type="scientific">Exocentrus adspersus</name>
    <dbReference type="NCBI Taxonomy" id="1586481"/>
    <lineage>
        <taxon>Eukaryota</taxon>
        <taxon>Metazoa</taxon>
        <taxon>Ecdysozoa</taxon>
        <taxon>Arthropoda</taxon>
        <taxon>Hexapoda</taxon>
        <taxon>Insecta</taxon>
        <taxon>Pterygota</taxon>
        <taxon>Neoptera</taxon>
        <taxon>Endopterygota</taxon>
        <taxon>Coleoptera</taxon>
        <taxon>Polyphaga</taxon>
        <taxon>Cucujiformia</taxon>
        <taxon>Chrysomeloidea</taxon>
        <taxon>Cerambycidae</taxon>
        <taxon>Lamiinae</taxon>
        <taxon>Acanthocinini</taxon>
        <taxon>Exocentrus</taxon>
    </lineage>
</organism>
<accession>A0AAV8W5U0</accession>
<proteinExistence type="predicted"/>
<reference evidence="1 2" key="1">
    <citation type="journal article" date="2023" name="Insect Mol. Biol.">
        <title>Genome sequencing provides insights into the evolution of gene families encoding plant cell wall-degrading enzymes in longhorned beetles.</title>
        <authorList>
            <person name="Shin N.R."/>
            <person name="Okamura Y."/>
            <person name="Kirsch R."/>
            <person name="Pauchet Y."/>
        </authorList>
    </citation>
    <scope>NUCLEOTIDE SEQUENCE [LARGE SCALE GENOMIC DNA]</scope>
    <source>
        <strain evidence="1">EAD_L_NR</strain>
    </source>
</reference>
<comment type="caution">
    <text evidence="1">The sequence shown here is derived from an EMBL/GenBank/DDBJ whole genome shotgun (WGS) entry which is preliminary data.</text>
</comment>
<keyword evidence="2" id="KW-1185">Reference proteome</keyword>
<sequence>MILIFENQNEVSQPPLHRCLCLGGPSADGIRLHQKRQWLPTRRTTRQLLLRILLQTKRMGFWILQKKINICSEQIKVLCIL</sequence>
<protein>
    <submittedName>
        <fullName evidence="1">Uncharacterized protein</fullName>
    </submittedName>
</protein>
<evidence type="ECO:0000313" key="2">
    <source>
        <dbReference type="Proteomes" id="UP001159042"/>
    </source>
</evidence>
<name>A0AAV8W5U0_9CUCU</name>
<dbReference type="Proteomes" id="UP001159042">
    <property type="component" value="Unassembled WGS sequence"/>
</dbReference>